<comment type="cofactor">
    <cofactor evidence="5">
        <name>heme</name>
        <dbReference type="ChEBI" id="CHEBI:30413"/>
    </cofactor>
</comment>
<dbReference type="AlphaFoldDB" id="A0A5N5TJ27"/>
<evidence type="ECO:0000313" key="8">
    <source>
        <dbReference type="Proteomes" id="UP000326759"/>
    </source>
</evidence>
<dbReference type="SUPFAM" id="SSF48264">
    <property type="entry name" value="Cytochrome P450"/>
    <property type="match status" value="1"/>
</dbReference>
<feature type="non-terminal residue" evidence="7">
    <location>
        <position position="1"/>
    </location>
</feature>
<feature type="binding site" description="axial binding residue" evidence="5">
    <location>
        <position position="414"/>
    </location>
    <ligand>
        <name>heme</name>
        <dbReference type="ChEBI" id="CHEBI:30413"/>
    </ligand>
    <ligandPart>
        <name>Fe</name>
        <dbReference type="ChEBI" id="CHEBI:18248"/>
    </ligandPart>
</feature>
<dbReference type="EMBL" id="SEYY01001157">
    <property type="protein sequence ID" value="KAB7505655.1"/>
    <property type="molecule type" value="Genomic_DNA"/>
</dbReference>
<organism evidence="7 8">
    <name type="scientific">Armadillidium nasatum</name>
    <dbReference type="NCBI Taxonomy" id="96803"/>
    <lineage>
        <taxon>Eukaryota</taxon>
        <taxon>Metazoa</taxon>
        <taxon>Ecdysozoa</taxon>
        <taxon>Arthropoda</taxon>
        <taxon>Crustacea</taxon>
        <taxon>Multicrustacea</taxon>
        <taxon>Malacostraca</taxon>
        <taxon>Eumalacostraca</taxon>
        <taxon>Peracarida</taxon>
        <taxon>Isopoda</taxon>
        <taxon>Oniscidea</taxon>
        <taxon>Crinocheta</taxon>
        <taxon>Armadillidiidae</taxon>
        <taxon>Armadillidium</taxon>
    </lineage>
</organism>
<reference evidence="7 8" key="1">
    <citation type="journal article" date="2019" name="PLoS Biol.">
        <title>Sex chromosomes control vertical transmission of feminizing Wolbachia symbionts in an isopod.</title>
        <authorList>
            <person name="Becking T."/>
            <person name="Chebbi M.A."/>
            <person name="Giraud I."/>
            <person name="Moumen B."/>
            <person name="Laverre T."/>
            <person name="Caubet Y."/>
            <person name="Peccoud J."/>
            <person name="Gilbert C."/>
            <person name="Cordaux R."/>
        </authorList>
    </citation>
    <scope>NUCLEOTIDE SEQUENCE [LARGE SCALE GENOMIC DNA]</scope>
    <source>
        <strain evidence="7">ANa2</strain>
        <tissue evidence="7">Whole body excluding digestive tract and cuticle</tissue>
    </source>
</reference>
<feature type="signal peptide" evidence="6">
    <location>
        <begin position="1"/>
        <end position="16"/>
    </location>
</feature>
<dbReference type="Gene3D" id="1.10.630.10">
    <property type="entry name" value="Cytochrome P450"/>
    <property type="match status" value="1"/>
</dbReference>
<keyword evidence="2 5" id="KW-0479">Metal-binding</keyword>
<dbReference type="InterPro" id="IPR050182">
    <property type="entry name" value="Cytochrome_P450_fam2"/>
</dbReference>
<feature type="chain" id="PRO_5024291966" evidence="6">
    <location>
        <begin position="17"/>
        <end position="420"/>
    </location>
</feature>
<keyword evidence="3 5" id="KW-0408">Iron</keyword>
<comment type="caution">
    <text evidence="7">The sequence shown here is derived from an EMBL/GenBank/DDBJ whole genome shotgun (WGS) entry which is preliminary data.</text>
</comment>
<keyword evidence="4" id="KW-0503">Monooxygenase</keyword>
<evidence type="ECO:0000256" key="1">
    <source>
        <dbReference type="ARBA" id="ARBA00010617"/>
    </source>
</evidence>
<evidence type="ECO:0000313" key="7">
    <source>
        <dbReference type="EMBL" id="KAB7505655.1"/>
    </source>
</evidence>
<evidence type="ECO:0000256" key="3">
    <source>
        <dbReference type="ARBA" id="ARBA00023004"/>
    </source>
</evidence>
<gene>
    <name evidence="7" type="ORF">Anas_05200</name>
</gene>
<accession>A0A5N5TJ27</accession>
<evidence type="ECO:0000256" key="4">
    <source>
        <dbReference type="ARBA" id="ARBA00023033"/>
    </source>
</evidence>
<sequence length="420" mass="49036">FIFILTLLWFHQRKPSNYPPGPWGFPLIGWPPRNVENFNREILKCKENKQDIIGWRIGTRFIVIILDYDLYIEAFRHPNINIRPDMSSIVFQKGEGGKHMGLSLARGSRSKQNRRITLKHFRDFGMGKEKLLLDAHYEADELVNSLKKVDRQLISISANLQTALLNNVWQMVGSVRYDHNDEGLIKYNELAAKWHAHGFRMMIMDLFPWLENILPTFMANFLFKIHVQKELADELKSYIKKHIDNHERDMNEGNIRDYIDTYLLEMKKQKDDPYSTMSGSTLTTLTSIETAIFHLMKSPKIQEKLQKEIDEFLPKGTQYLMKDRSKLPYTEAFIHETLRHASVVGVNPRAASEDTKIGSYVIPKDAWVFGHTFLVHFDEKLWDAPSEFRPERFLDSNGKFVAPTKGFVPFGHACSWFQKI</sequence>
<feature type="non-terminal residue" evidence="7">
    <location>
        <position position="420"/>
    </location>
</feature>
<dbReference type="PRINTS" id="PR00463">
    <property type="entry name" value="EP450I"/>
</dbReference>
<dbReference type="PANTHER" id="PTHR24300">
    <property type="entry name" value="CYTOCHROME P450 508A4-RELATED"/>
    <property type="match status" value="1"/>
</dbReference>
<dbReference type="PANTHER" id="PTHR24300:SF417">
    <property type="entry name" value="CYTOCHROME P450 508B1-RELATED"/>
    <property type="match status" value="1"/>
</dbReference>
<keyword evidence="8" id="KW-1185">Reference proteome</keyword>
<keyword evidence="4" id="KW-0560">Oxidoreductase</keyword>
<dbReference type="GO" id="GO:0020037">
    <property type="term" value="F:heme binding"/>
    <property type="evidence" value="ECO:0007669"/>
    <property type="project" value="InterPro"/>
</dbReference>
<keyword evidence="6" id="KW-0732">Signal</keyword>
<keyword evidence="5" id="KW-0349">Heme</keyword>
<proteinExistence type="inferred from homology"/>
<evidence type="ECO:0000256" key="2">
    <source>
        <dbReference type="ARBA" id="ARBA00022723"/>
    </source>
</evidence>
<dbReference type="OrthoDB" id="3934656at2759"/>
<dbReference type="InterPro" id="IPR036396">
    <property type="entry name" value="Cyt_P450_sf"/>
</dbReference>
<protein>
    <submittedName>
        <fullName evidence="7">Cytochrome P450 2L1</fullName>
    </submittedName>
</protein>
<dbReference type="InterPro" id="IPR001128">
    <property type="entry name" value="Cyt_P450"/>
</dbReference>
<comment type="similarity">
    <text evidence="1">Belongs to the cytochrome P450 family.</text>
</comment>
<dbReference type="GO" id="GO:0016705">
    <property type="term" value="F:oxidoreductase activity, acting on paired donors, with incorporation or reduction of molecular oxygen"/>
    <property type="evidence" value="ECO:0007669"/>
    <property type="project" value="InterPro"/>
</dbReference>
<name>A0A5N5TJ27_9CRUS</name>
<dbReference type="GO" id="GO:0004497">
    <property type="term" value="F:monooxygenase activity"/>
    <property type="evidence" value="ECO:0007669"/>
    <property type="project" value="UniProtKB-KW"/>
</dbReference>
<dbReference type="Proteomes" id="UP000326759">
    <property type="component" value="Unassembled WGS sequence"/>
</dbReference>
<dbReference type="InterPro" id="IPR002401">
    <property type="entry name" value="Cyt_P450_E_grp-I"/>
</dbReference>
<dbReference type="Pfam" id="PF00067">
    <property type="entry name" value="p450"/>
    <property type="match status" value="1"/>
</dbReference>
<evidence type="ECO:0000256" key="5">
    <source>
        <dbReference type="PIRSR" id="PIRSR602401-1"/>
    </source>
</evidence>
<dbReference type="GO" id="GO:0005506">
    <property type="term" value="F:iron ion binding"/>
    <property type="evidence" value="ECO:0007669"/>
    <property type="project" value="InterPro"/>
</dbReference>
<evidence type="ECO:0000256" key="6">
    <source>
        <dbReference type="SAM" id="SignalP"/>
    </source>
</evidence>